<evidence type="ECO:0000313" key="2">
    <source>
        <dbReference type="EnsemblMetazoa" id="G5990.1:cds"/>
    </source>
</evidence>
<evidence type="ECO:0000313" key="3">
    <source>
        <dbReference type="Proteomes" id="UP000005408"/>
    </source>
</evidence>
<reference evidence="2" key="1">
    <citation type="submission" date="2022-08" db="UniProtKB">
        <authorList>
            <consortium name="EnsemblMetazoa"/>
        </authorList>
    </citation>
    <scope>IDENTIFICATION</scope>
    <source>
        <strain evidence="2">05x7-T-G4-1.051#20</strain>
    </source>
</reference>
<sequence length="146" mass="16200">MKQYQAVCVLMCGVIVSTFGIETQECELYTNNRYSDVVCCKVTCYPGFFVDVCKVNGTADRCKPCPEGTYLDDITDSEIPVKCRTYDCPPESIPASTFPPEPACRKRCVCDVQRLYVGSDPCACKRATVTCPHGKSLTIYNTCEPM</sequence>
<protein>
    <submittedName>
        <fullName evidence="2">Uncharacterized protein</fullName>
    </submittedName>
</protein>
<name>A0A8W8NA72_MAGGI</name>
<accession>A0A8W8NA72</accession>
<evidence type="ECO:0000256" key="1">
    <source>
        <dbReference type="SAM" id="SignalP"/>
    </source>
</evidence>
<dbReference type="SUPFAM" id="SSF57586">
    <property type="entry name" value="TNF receptor-like"/>
    <property type="match status" value="1"/>
</dbReference>
<proteinExistence type="predicted"/>
<feature type="chain" id="PRO_5036494084" evidence="1">
    <location>
        <begin position="21"/>
        <end position="146"/>
    </location>
</feature>
<organism evidence="2 3">
    <name type="scientific">Magallana gigas</name>
    <name type="common">Pacific oyster</name>
    <name type="synonym">Crassostrea gigas</name>
    <dbReference type="NCBI Taxonomy" id="29159"/>
    <lineage>
        <taxon>Eukaryota</taxon>
        <taxon>Metazoa</taxon>
        <taxon>Spiralia</taxon>
        <taxon>Lophotrochozoa</taxon>
        <taxon>Mollusca</taxon>
        <taxon>Bivalvia</taxon>
        <taxon>Autobranchia</taxon>
        <taxon>Pteriomorphia</taxon>
        <taxon>Ostreida</taxon>
        <taxon>Ostreoidea</taxon>
        <taxon>Ostreidae</taxon>
        <taxon>Magallana</taxon>
    </lineage>
</organism>
<keyword evidence="1" id="KW-0732">Signal</keyword>
<feature type="signal peptide" evidence="1">
    <location>
        <begin position="1"/>
        <end position="20"/>
    </location>
</feature>
<dbReference type="AlphaFoldDB" id="A0A8W8NA72"/>
<dbReference type="Proteomes" id="UP000005408">
    <property type="component" value="Unassembled WGS sequence"/>
</dbReference>
<dbReference type="EnsemblMetazoa" id="G5990.1">
    <property type="protein sequence ID" value="G5990.1:cds"/>
    <property type="gene ID" value="G5990"/>
</dbReference>
<keyword evidence="3" id="KW-1185">Reference proteome</keyword>